<dbReference type="EnsemblPlants" id="EMT01856">
    <property type="protein sequence ID" value="EMT01856"/>
    <property type="gene ID" value="F775_06056"/>
</dbReference>
<dbReference type="AlphaFoldDB" id="N1QRS1"/>
<name>N1QRS1_AEGTA</name>
<organism evidence="1">
    <name type="scientific">Aegilops tauschii</name>
    <name type="common">Tausch's goatgrass</name>
    <name type="synonym">Aegilops squarrosa</name>
    <dbReference type="NCBI Taxonomy" id="37682"/>
    <lineage>
        <taxon>Eukaryota</taxon>
        <taxon>Viridiplantae</taxon>
        <taxon>Streptophyta</taxon>
        <taxon>Embryophyta</taxon>
        <taxon>Tracheophyta</taxon>
        <taxon>Spermatophyta</taxon>
        <taxon>Magnoliopsida</taxon>
        <taxon>Liliopsida</taxon>
        <taxon>Poales</taxon>
        <taxon>Poaceae</taxon>
        <taxon>BOP clade</taxon>
        <taxon>Pooideae</taxon>
        <taxon>Triticodae</taxon>
        <taxon>Triticeae</taxon>
        <taxon>Triticinae</taxon>
        <taxon>Aegilops</taxon>
    </lineage>
</organism>
<accession>N1QRS1</accession>
<sequence length="144" mass="16843">MRRTYWIPMDAKDSRTLADVEEAMMTEMIAAHNLNKPEYPENYIWGTITCENFEERCEDLWEQLRLQLKKFHAAGMKIGHIYMYSCAAVIYSQGLQKIKLAIKIDLRKTCAILKMELLYWMAAHDGSFRYEAKESAPHNSLDVT</sequence>
<proteinExistence type="predicted"/>
<evidence type="ECO:0000313" key="1">
    <source>
        <dbReference type="EnsemblPlants" id="EMT01856"/>
    </source>
</evidence>
<protein>
    <submittedName>
        <fullName evidence="1">Uncharacterized protein</fullName>
    </submittedName>
</protein>
<reference evidence="1" key="1">
    <citation type="submission" date="2015-06" db="UniProtKB">
        <authorList>
            <consortium name="EnsemblPlants"/>
        </authorList>
    </citation>
    <scope>IDENTIFICATION</scope>
</reference>